<dbReference type="RefSeq" id="WP_109824641.1">
    <property type="nucleotide sequence ID" value="NZ_CP029494.1"/>
</dbReference>
<dbReference type="InterPro" id="IPR000073">
    <property type="entry name" value="AB_hydrolase_1"/>
</dbReference>
<proteinExistence type="predicted"/>
<dbReference type="PRINTS" id="PR00111">
    <property type="entry name" value="ABHYDROLASE"/>
</dbReference>
<dbReference type="PANTHER" id="PTHR43433:SF5">
    <property type="entry name" value="AB HYDROLASE-1 DOMAIN-CONTAINING PROTEIN"/>
    <property type="match status" value="1"/>
</dbReference>
<dbReference type="OrthoDB" id="6191536at2"/>
<feature type="domain" description="AB hydrolase-1" evidence="1">
    <location>
        <begin position="2"/>
        <end position="85"/>
    </location>
</feature>
<gene>
    <name evidence="2" type="ORF">DKM44_00910</name>
</gene>
<dbReference type="AlphaFoldDB" id="A0A2Z3JA62"/>
<dbReference type="Proteomes" id="UP000245368">
    <property type="component" value="Chromosome"/>
</dbReference>
<evidence type="ECO:0000259" key="1">
    <source>
        <dbReference type="Pfam" id="PF00561"/>
    </source>
</evidence>
<name>A0A2Z3JA62_9DEIO</name>
<accession>A0A2Z3JA62</accession>
<sequence length="161" mass="17567">MLARHHAVVVVDSRGHGRSTRDAQPYTYELMESDVTGLMDQLRIKRAKLIGWSDGGIIGLVMAIRHPERLSGIFAFGANADPSGANPKVGQNATFNRYIARTEADYRRLSPTHNDFGAFVNAIGQMWASEPHITAALKTITVPVTIADGQHDGPFCRPTPS</sequence>
<dbReference type="InterPro" id="IPR050471">
    <property type="entry name" value="AB_hydrolase"/>
</dbReference>
<dbReference type="Pfam" id="PF00561">
    <property type="entry name" value="Abhydrolase_1"/>
    <property type="match status" value="1"/>
</dbReference>
<dbReference type="InterPro" id="IPR029058">
    <property type="entry name" value="AB_hydrolase_fold"/>
</dbReference>
<dbReference type="GO" id="GO:0004806">
    <property type="term" value="F:triacylglycerol lipase activity"/>
    <property type="evidence" value="ECO:0007669"/>
    <property type="project" value="TreeGrafter"/>
</dbReference>
<keyword evidence="3" id="KW-1185">Reference proteome</keyword>
<dbReference type="EMBL" id="CP029494">
    <property type="protein sequence ID" value="AWN21973.1"/>
    <property type="molecule type" value="Genomic_DNA"/>
</dbReference>
<evidence type="ECO:0000313" key="3">
    <source>
        <dbReference type="Proteomes" id="UP000245368"/>
    </source>
</evidence>
<reference evidence="2 3" key="1">
    <citation type="submission" date="2018-05" db="EMBL/GenBank/DDBJ databases">
        <title>Complete Genome Sequence of Deinococcus sp. strain 17bor-2.</title>
        <authorList>
            <person name="Srinivasan S."/>
        </authorList>
    </citation>
    <scope>NUCLEOTIDE SEQUENCE [LARGE SCALE GENOMIC DNA]</scope>
    <source>
        <strain evidence="2 3">17bor-2</strain>
    </source>
</reference>
<dbReference type="Gene3D" id="3.40.50.1820">
    <property type="entry name" value="alpha/beta hydrolase"/>
    <property type="match status" value="1"/>
</dbReference>
<dbReference type="KEGG" id="dez:DKM44_00910"/>
<protein>
    <recommendedName>
        <fullName evidence="1">AB hydrolase-1 domain-containing protein</fullName>
    </recommendedName>
</protein>
<evidence type="ECO:0000313" key="2">
    <source>
        <dbReference type="EMBL" id="AWN21973.1"/>
    </source>
</evidence>
<dbReference type="GO" id="GO:0046503">
    <property type="term" value="P:glycerolipid catabolic process"/>
    <property type="evidence" value="ECO:0007669"/>
    <property type="project" value="TreeGrafter"/>
</dbReference>
<organism evidence="2 3">
    <name type="scientific">Deinococcus irradiatisoli</name>
    <dbReference type="NCBI Taxonomy" id="2202254"/>
    <lineage>
        <taxon>Bacteria</taxon>
        <taxon>Thermotogati</taxon>
        <taxon>Deinococcota</taxon>
        <taxon>Deinococci</taxon>
        <taxon>Deinococcales</taxon>
        <taxon>Deinococcaceae</taxon>
        <taxon>Deinococcus</taxon>
    </lineage>
</organism>
<dbReference type="SUPFAM" id="SSF53474">
    <property type="entry name" value="alpha/beta-Hydrolases"/>
    <property type="match status" value="1"/>
</dbReference>
<dbReference type="PANTHER" id="PTHR43433">
    <property type="entry name" value="HYDROLASE, ALPHA/BETA FOLD FAMILY PROTEIN"/>
    <property type="match status" value="1"/>
</dbReference>